<dbReference type="RefSeq" id="WP_159757780.1">
    <property type="nucleotide sequence ID" value="NZ_WUQX01000003.1"/>
</dbReference>
<protein>
    <submittedName>
        <fullName evidence="2">Methyltransferase domain-containing protein</fullName>
    </submittedName>
</protein>
<proteinExistence type="predicted"/>
<dbReference type="Proteomes" id="UP000460412">
    <property type="component" value="Unassembled WGS sequence"/>
</dbReference>
<dbReference type="GO" id="GO:0032259">
    <property type="term" value="P:methylation"/>
    <property type="evidence" value="ECO:0007669"/>
    <property type="project" value="UniProtKB-KW"/>
</dbReference>
<evidence type="ECO:0000313" key="2">
    <source>
        <dbReference type="EMBL" id="MXP79128.1"/>
    </source>
</evidence>
<name>A0A7X3MMF3_9FIRM</name>
<geneLocation type="plasmid" evidence="2">
    <name>unnamed</name>
</geneLocation>
<reference evidence="2 3" key="1">
    <citation type="submission" date="2019-12" db="EMBL/GenBank/DDBJ databases">
        <title>Sporaefaciens musculi gen. nov., sp. nov., a novel bacterium isolated from the caecum of an obese mouse.</title>
        <authorList>
            <person name="Rasmussen T.S."/>
            <person name="Streidl T."/>
            <person name="Hitch T.C.A."/>
            <person name="Wortmann E."/>
            <person name="Deptula P."/>
            <person name="Hansen M."/>
            <person name="Nielsen D.S."/>
            <person name="Clavel T."/>
            <person name="Vogensen F.K."/>
        </authorList>
    </citation>
    <scope>NUCLEOTIDE SEQUENCE [LARGE SCALE GENOMIC DNA]</scope>
    <source>
        <strain evidence="2 3">WCA-9-b2</strain>
        <plasmid evidence="2">unnamed</plasmid>
    </source>
</reference>
<keyword evidence="2" id="KW-0808">Transferase</keyword>
<dbReference type="PANTHER" id="PTHR43861">
    <property type="entry name" value="TRANS-ACONITATE 2-METHYLTRANSFERASE-RELATED"/>
    <property type="match status" value="1"/>
</dbReference>
<sequence length="259" mass="30012">MDTFEFDGEKYKTASKHQKEWGNDLISEFSFNGNETILDLGCGDGILTEQLALFVPRGKVLGIDASLHMIETAGMIHRNNLNFAHMDINKMNFEKEFDLIFSNAALHWVKDHRRLLKNAHKALKTNGKILWDFGGAGNCANFVSVIQSIIAEHPYAKYFKDYEWPWFMPSKAQYTDFLSAVGFSSCTIRELNRDRYFPSASDMIRWIDQPCLVPFLKQVPQELKAAFRQRVIEEMLERTQTPDGTYFETFRRIRIYAGK</sequence>
<dbReference type="Gene3D" id="3.40.50.150">
    <property type="entry name" value="Vaccinia Virus protein VP39"/>
    <property type="match status" value="1"/>
</dbReference>
<gene>
    <name evidence="2" type="ORF">GN277_28655</name>
</gene>
<keyword evidence="2" id="KW-0489">Methyltransferase</keyword>
<dbReference type="Pfam" id="PF08241">
    <property type="entry name" value="Methyltransf_11"/>
    <property type="match status" value="1"/>
</dbReference>
<dbReference type="Gene3D" id="1.10.150.290">
    <property type="entry name" value="S-adenosyl-L-methionine-dependent methyltransferases"/>
    <property type="match status" value="1"/>
</dbReference>
<dbReference type="InterPro" id="IPR023149">
    <property type="entry name" value="Trans_acon_MeTrfase_C"/>
</dbReference>
<dbReference type="InterPro" id="IPR013216">
    <property type="entry name" value="Methyltransf_11"/>
</dbReference>
<comment type="caution">
    <text evidence="2">The sequence shown here is derived from an EMBL/GenBank/DDBJ whole genome shotgun (WGS) entry which is preliminary data.</text>
</comment>
<accession>A0A7X3MMF3</accession>
<dbReference type="GO" id="GO:0030798">
    <property type="term" value="F:trans-aconitate 2-methyltransferase activity"/>
    <property type="evidence" value="ECO:0007669"/>
    <property type="project" value="InterPro"/>
</dbReference>
<feature type="domain" description="Methyltransferase type 11" evidence="1">
    <location>
        <begin position="38"/>
        <end position="130"/>
    </location>
</feature>
<dbReference type="SUPFAM" id="SSF53335">
    <property type="entry name" value="S-adenosyl-L-methionine-dependent methyltransferases"/>
    <property type="match status" value="1"/>
</dbReference>
<dbReference type="EMBL" id="WUQX01000003">
    <property type="protein sequence ID" value="MXP79128.1"/>
    <property type="molecule type" value="Genomic_DNA"/>
</dbReference>
<dbReference type="InterPro" id="IPR029063">
    <property type="entry name" value="SAM-dependent_MTases_sf"/>
</dbReference>
<keyword evidence="2" id="KW-0614">Plasmid</keyword>
<keyword evidence="3" id="KW-1185">Reference proteome</keyword>
<organism evidence="2 3">
    <name type="scientific">Sporofaciens musculi</name>
    <dbReference type="NCBI Taxonomy" id="2681861"/>
    <lineage>
        <taxon>Bacteria</taxon>
        <taxon>Bacillati</taxon>
        <taxon>Bacillota</taxon>
        <taxon>Clostridia</taxon>
        <taxon>Lachnospirales</taxon>
        <taxon>Lachnospiraceae</taxon>
        <taxon>Sporofaciens</taxon>
    </lineage>
</organism>
<dbReference type="CDD" id="cd02440">
    <property type="entry name" value="AdoMet_MTases"/>
    <property type="match status" value="1"/>
</dbReference>
<evidence type="ECO:0000259" key="1">
    <source>
        <dbReference type="Pfam" id="PF08241"/>
    </source>
</evidence>
<dbReference type="PANTHER" id="PTHR43861:SF1">
    <property type="entry name" value="TRANS-ACONITATE 2-METHYLTRANSFERASE"/>
    <property type="match status" value="1"/>
</dbReference>
<dbReference type="AlphaFoldDB" id="A0A7X3MMF3"/>
<evidence type="ECO:0000313" key="3">
    <source>
        <dbReference type="Proteomes" id="UP000460412"/>
    </source>
</evidence>